<comment type="cofactor">
    <cofactor evidence="1 7">
        <name>pyridoxal 5'-phosphate</name>
        <dbReference type="ChEBI" id="CHEBI:597326"/>
    </cofactor>
</comment>
<dbReference type="InterPro" id="IPR005815">
    <property type="entry name" value="BioA"/>
</dbReference>
<dbReference type="SUPFAM" id="SSF53383">
    <property type="entry name" value="PLP-dependent transferases"/>
    <property type="match status" value="1"/>
</dbReference>
<keyword evidence="2 7" id="KW-0032">Aminotransferase</keyword>
<dbReference type="GO" id="GO:0005737">
    <property type="term" value="C:cytoplasm"/>
    <property type="evidence" value="ECO:0007669"/>
    <property type="project" value="UniProtKB-SubCell"/>
</dbReference>
<comment type="subcellular location">
    <subcellularLocation>
        <location evidence="7">Cytoplasm</location>
    </subcellularLocation>
</comment>
<keyword evidence="7" id="KW-0963">Cytoplasm</keyword>
<feature type="binding site" evidence="7">
    <location>
        <position position="417"/>
    </location>
    <ligand>
        <name>substrate</name>
    </ligand>
</feature>
<comment type="catalytic activity">
    <reaction evidence="7">
        <text>(8S)-8-amino-7-oxononanoate + S-adenosyl-L-methionine = S-adenosyl-4-methylsulfanyl-2-oxobutanoate + (7R,8S)-7,8-diammoniononanoate</text>
        <dbReference type="Rhea" id="RHEA:16861"/>
        <dbReference type="ChEBI" id="CHEBI:16490"/>
        <dbReference type="ChEBI" id="CHEBI:59789"/>
        <dbReference type="ChEBI" id="CHEBI:149468"/>
        <dbReference type="ChEBI" id="CHEBI:149469"/>
        <dbReference type="EC" id="2.6.1.62"/>
    </reaction>
</comment>
<reference evidence="8 9" key="1">
    <citation type="journal article" date="2014" name="BMC Genomics">
        <title>Comparison of environmental and isolate Sulfobacillus genomes reveals diverse carbon, sulfur, nitrogen, and hydrogen metabolisms.</title>
        <authorList>
            <person name="Justice N.B."/>
            <person name="Norman A."/>
            <person name="Brown C.T."/>
            <person name="Singh A."/>
            <person name="Thomas B.C."/>
            <person name="Banfield J.F."/>
        </authorList>
    </citation>
    <scope>NUCLEOTIDE SEQUENCE [LARGE SCALE GENOMIC DNA]</scope>
    <source>
        <strain evidence="8">AMDSBA5</strain>
    </source>
</reference>
<comment type="similarity">
    <text evidence="7">Belongs to the class-III pyridoxal-phosphate-dependent aminotransferase family. BioA subfamily.</text>
</comment>
<gene>
    <name evidence="7 8" type="primary">bioA</name>
    <name evidence="8" type="ORF">C7B47_17430</name>
</gene>
<dbReference type="EMBL" id="PXYX01000117">
    <property type="protein sequence ID" value="PSR21171.1"/>
    <property type="molecule type" value="Genomic_DNA"/>
</dbReference>
<feature type="binding site" evidence="7">
    <location>
        <position position="258"/>
    </location>
    <ligand>
        <name>pyridoxal 5'-phosphate</name>
        <dbReference type="ChEBI" id="CHEBI:597326"/>
    </ligand>
</feature>
<feature type="binding site" evidence="7">
    <location>
        <position position="153"/>
    </location>
    <ligand>
        <name>substrate</name>
    </ligand>
</feature>
<feature type="binding site" evidence="7">
    <location>
        <begin position="323"/>
        <end position="324"/>
    </location>
    <ligand>
        <name>pyridoxal 5'-phosphate</name>
        <dbReference type="ChEBI" id="CHEBI:597326"/>
    </ligand>
</feature>
<dbReference type="NCBIfam" id="TIGR00508">
    <property type="entry name" value="bioA"/>
    <property type="match status" value="1"/>
</dbReference>
<feature type="binding site" evidence="7">
    <location>
        <position position="287"/>
    </location>
    <ligand>
        <name>substrate</name>
    </ligand>
</feature>
<feature type="modified residue" description="N6-(pyridoxal phosphate)lysine" evidence="7">
    <location>
        <position position="287"/>
    </location>
</feature>
<comment type="subunit">
    <text evidence="7">Homodimer.</text>
</comment>
<dbReference type="InterPro" id="IPR005814">
    <property type="entry name" value="Aminotrans_3"/>
</dbReference>
<evidence type="ECO:0000256" key="3">
    <source>
        <dbReference type="ARBA" id="ARBA00022679"/>
    </source>
</evidence>
<feature type="binding site" evidence="7">
    <location>
        <begin position="120"/>
        <end position="121"/>
    </location>
    <ligand>
        <name>pyridoxal 5'-phosphate</name>
        <dbReference type="ChEBI" id="CHEBI:597326"/>
    </ligand>
</feature>
<name>A0A2T2WFZ4_SULTH</name>
<keyword evidence="3 7" id="KW-0808">Transferase</keyword>
<dbReference type="PANTHER" id="PTHR42684">
    <property type="entry name" value="ADENOSYLMETHIONINE-8-AMINO-7-OXONONANOATE AMINOTRANSFERASE"/>
    <property type="match status" value="1"/>
</dbReference>
<dbReference type="GO" id="GO:0004015">
    <property type="term" value="F:adenosylmethionine-8-amino-7-oxononanoate transaminase activity"/>
    <property type="evidence" value="ECO:0007669"/>
    <property type="project" value="UniProtKB-UniRule"/>
</dbReference>
<organism evidence="8 9">
    <name type="scientific">Sulfobacillus thermosulfidooxidans</name>
    <dbReference type="NCBI Taxonomy" id="28034"/>
    <lineage>
        <taxon>Bacteria</taxon>
        <taxon>Bacillati</taxon>
        <taxon>Bacillota</taxon>
        <taxon>Clostridia</taxon>
        <taxon>Eubacteriales</taxon>
        <taxon>Clostridiales Family XVII. Incertae Sedis</taxon>
        <taxon>Sulfobacillus</taxon>
    </lineage>
</organism>
<evidence type="ECO:0000256" key="5">
    <source>
        <dbReference type="ARBA" id="ARBA00022756"/>
    </source>
</evidence>
<dbReference type="Gene3D" id="3.90.1150.10">
    <property type="entry name" value="Aspartate Aminotransferase, domain 1"/>
    <property type="match status" value="1"/>
</dbReference>
<dbReference type="InterPro" id="IPR049704">
    <property type="entry name" value="Aminotrans_3_PPA_site"/>
</dbReference>
<feature type="binding site" evidence="7">
    <location>
        <position position="322"/>
    </location>
    <ligand>
        <name>substrate</name>
    </ligand>
</feature>
<sequence>MDYSSITPDEIRRWDQQHVWHPFTPMKDYDNSDPVIIQAAQGVKVQDIDGRWYYDGVSSVWLNVHGHHVPELDHALIDQLSRVAHTTLLGQGNVPITVLAHRLSKIMPGHLTRFFFSESGASAVEVALKMAVQYWANQGQGQKTKIMGFTSNYHGDTLGAMAVAPDDIFHWPFLSYLPKEPRAPYPYCYRCPLQKTPDRCHLACLDLAESVMSAHQDELAAVIIEPVQGAGGIIPAPSGYLAGLRDLCTRYDVLLIVDEVATGIGRTGKWWATSYEEISPDILCMGKGLSGGYLPISATAATEDIYRQFYGRAGDRTALYHGHSYAGNQLAANVALANLELISQNQVIENVAKQTPDIASALDKLRPLPYVGDIRQKGFMIGIELVQNKEQRTPFPYAAQAGRVVQNLARQRGMLIRPIGNVVIFMPPLASSPIEIREMVDILCEAVVASQPLLEDLL</sequence>
<dbReference type="Proteomes" id="UP000242705">
    <property type="component" value="Unassembled WGS sequence"/>
</dbReference>
<keyword evidence="6 7" id="KW-0663">Pyridoxal phosphate</keyword>
<dbReference type="UniPathway" id="UPA00078">
    <property type="reaction ID" value="UER00160"/>
</dbReference>
<keyword evidence="5 7" id="KW-0093">Biotin biosynthesis</keyword>
<comment type="caution">
    <text evidence="7">Lacks conserved residue(s) required for the propagation of feature annotation.</text>
</comment>
<evidence type="ECO:0000256" key="1">
    <source>
        <dbReference type="ARBA" id="ARBA00001933"/>
    </source>
</evidence>
<dbReference type="InterPro" id="IPR015424">
    <property type="entry name" value="PyrdxlP-dep_Trfase"/>
</dbReference>
<dbReference type="GO" id="GO:0030170">
    <property type="term" value="F:pyridoxal phosphate binding"/>
    <property type="evidence" value="ECO:0007669"/>
    <property type="project" value="UniProtKB-UniRule"/>
</dbReference>
<feature type="site" description="Participates in the substrate recognition with KAPA and in a stacking interaction with the adenine ring of SAM" evidence="7">
    <location>
        <position position="23"/>
    </location>
</feature>
<evidence type="ECO:0000256" key="2">
    <source>
        <dbReference type="ARBA" id="ARBA00022576"/>
    </source>
</evidence>
<evidence type="ECO:0000256" key="7">
    <source>
        <dbReference type="HAMAP-Rule" id="MF_00834"/>
    </source>
</evidence>
<dbReference type="InterPro" id="IPR015421">
    <property type="entry name" value="PyrdxlP-dep_Trfase_major"/>
</dbReference>
<keyword evidence="4 7" id="KW-0949">S-adenosyl-L-methionine</keyword>
<evidence type="ECO:0000256" key="4">
    <source>
        <dbReference type="ARBA" id="ARBA00022691"/>
    </source>
</evidence>
<dbReference type="GO" id="GO:0009102">
    <property type="term" value="P:biotin biosynthetic process"/>
    <property type="evidence" value="ECO:0007669"/>
    <property type="project" value="UniProtKB-UniRule"/>
</dbReference>
<dbReference type="EC" id="2.6.1.62" evidence="7"/>
<dbReference type="CDD" id="cd00610">
    <property type="entry name" value="OAT_like"/>
    <property type="match status" value="1"/>
</dbReference>
<dbReference type="PROSITE" id="PS00600">
    <property type="entry name" value="AA_TRANSFER_CLASS_3"/>
    <property type="match status" value="1"/>
</dbReference>
<comment type="caution">
    <text evidence="8">The sequence shown here is derived from an EMBL/GenBank/DDBJ whole genome shotgun (WGS) entry which is preliminary data.</text>
</comment>
<dbReference type="Gene3D" id="3.40.640.10">
    <property type="entry name" value="Type I PLP-dependent aspartate aminotransferase-like (Major domain)"/>
    <property type="match status" value="1"/>
</dbReference>
<dbReference type="AlphaFoldDB" id="A0A2T2WFZ4"/>
<dbReference type="HAMAP" id="MF_00834">
    <property type="entry name" value="BioA"/>
    <property type="match status" value="1"/>
</dbReference>
<dbReference type="Pfam" id="PF00202">
    <property type="entry name" value="Aminotran_3"/>
    <property type="match status" value="1"/>
</dbReference>
<dbReference type="InterPro" id="IPR015422">
    <property type="entry name" value="PyrdxlP-dep_Trfase_small"/>
</dbReference>
<evidence type="ECO:0000313" key="8">
    <source>
        <dbReference type="EMBL" id="PSR21171.1"/>
    </source>
</evidence>
<evidence type="ECO:0000313" key="9">
    <source>
        <dbReference type="Proteomes" id="UP000242705"/>
    </source>
</evidence>
<comment type="pathway">
    <text evidence="7">Cofactor biosynthesis; biotin biosynthesis; 7,8-diaminononanoate from 8-amino-7-oxononanoate (SAM route): step 1/1.</text>
</comment>
<proteinExistence type="inferred from homology"/>
<accession>A0A2T2WFZ4</accession>
<evidence type="ECO:0000256" key="6">
    <source>
        <dbReference type="ARBA" id="ARBA00022898"/>
    </source>
</evidence>
<dbReference type="PANTHER" id="PTHR42684:SF17">
    <property type="entry name" value="ADENOSYLMETHIONINE-8-AMINO-7-OXONONANOATE AMINOTRANSFERASE"/>
    <property type="match status" value="1"/>
</dbReference>
<protein>
    <recommendedName>
        <fullName evidence="7">Adenosylmethionine-8-amino-7-oxononanoate aminotransferase</fullName>
        <ecNumber evidence="7">2.6.1.62</ecNumber>
    </recommendedName>
    <alternativeName>
        <fullName evidence="7">7,8-diamino-pelargonic acid aminotransferase</fullName>
        <shortName evidence="7">DAPA AT</shortName>
        <shortName evidence="7">DAPA aminotransferase</shortName>
    </alternativeName>
    <alternativeName>
        <fullName evidence="7">7,8-diaminononanoate synthase</fullName>
        <shortName evidence="7">DANS</shortName>
    </alternativeName>
    <alternativeName>
        <fullName evidence="7">Diaminopelargonic acid synthase</fullName>
    </alternativeName>
</protein>
<dbReference type="PIRSF" id="PIRSF000521">
    <property type="entry name" value="Transaminase_4ab_Lys_Orn"/>
    <property type="match status" value="1"/>
</dbReference>
<comment type="function">
    <text evidence="7">Catalyzes the transfer of the alpha-amino group from S-adenosyl-L-methionine (SAM) to 7-keto-8-aminopelargonic acid (KAPA) to form 7,8-diaminopelargonic acid (DAPA). It is the only aminotransferase known to utilize SAM as an amino donor.</text>
</comment>